<sequence length="162" mass="17370">MFNAQKRYSATLHTTAGDIIILFNQGQTPKTVENFVTLAEKGFYNNTIFHRVIDGFMIQGGDPKGDGTGGPDYRFDDEPFEGEYIRGTVAMANAGPNTNGSQFFIMHADVALPKNYTIFGKVASGLEVVDTIATAPVKASGFGEASKPVNPVVVTSVAIKET</sequence>
<comment type="function">
    <text evidence="3">PPIases accelerate the folding of proteins. It catalyzes the cis-trans isomerization of proline imidic peptide bonds in oligopeptides.</text>
</comment>
<dbReference type="Pfam" id="PF00160">
    <property type="entry name" value="Pro_isomerase"/>
    <property type="match status" value="1"/>
</dbReference>
<dbReference type="PROSITE" id="PS00170">
    <property type="entry name" value="CSA_PPIASE_1"/>
    <property type="match status" value="1"/>
</dbReference>
<keyword evidence="1 3" id="KW-0697">Rotamase</keyword>
<dbReference type="Gene3D" id="2.40.100.10">
    <property type="entry name" value="Cyclophilin-like"/>
    <property type="match status" value="1"/>
</dbReference>
<dbReference type="PRINTS" id="PR00153">
    <property type="entry name" value="CSAPPISMRASE"/>
</dbReference>
<dbReference type="CDD" id="cd00317">
    <property type="entry name" value="cyclophilin"/>
    <property type="match status" value="1"/>
</dbReference>
<evidence type="ECO:0000313" key="5">
    <source>
        <dbReference type="EMBL" id="OGH80841.1"/>
    </source>
</evidence>
<comment type="catalytic activity">
    <reaction evidence="3">
        <text>[protein]-peptidylproline (omega=180) = [protein]-peptidylproline (omega=0)</text>
        <dbReference type="Rhea" id="RHEA:16237"/>
        <dbReference type="Rhea" id="RHEA-COMP:10747"/>
        <dbReference type="Rhea" id="RHEA-COMP:10748"/>
        <dbReference type="ChEBI" id="CHEBI:83833"/>
        <dbReference type="ChEBI" id="CHEBI:83834"/>
        <dbReference type="EC" id="5.2.1.8"/>
    </reaction>
</comment>
<dbReference type="InterPro" id="IPR044666">
    <property type="entry name" value="Cyclophilin_A-like"/>
</dbReference>
<proteinExistence type="inferred from homology"/>
<evidence type="ECO:0000256" key="2">
    <source>
        <dbReference type="ARBA" id="ARBA00023235"/>
    </source>
</evidence>
<dbReference type="InterPro" id="IPR029000">
    <property type="entry name" value="Cyclophilin-like_dom_sf"/>
</dbReference>
<dbReference type="GO" id="GO:0003755">
    <property type="term" value="F:peptidyl-prolyl cis-trans isomerase activity"/>
    <property type="evidence" value="ECO:0007669"/>
    <property type="project" value="UniProtKB-UniRule"/>
</dbReference>
<evidence type="ECO:0000313" key="6">
    <source>
        <dbReference type="Proteomes" id="UP000178726"/>
    </source>
</evidence>
<dbReference type="InterPro" id="IPR020892">
    <property type="entry name" value="Cyclophilin-type_PPIase_CS"/>
</dbReference>
<comment type="caution">
    <text evidence="5">The sequence shown here is derived from an EMBL/GenBank/DDBJ whole genome shotgun (WGS) entry which is preliminary data.</text>
</comment>
<dbReference type="EC" id="5.2.1.8" evidence="3"/>
<evidence type="ECO:0000256" key="1">
    <source>
        <dbReference type="ARBA" id="ARBA00023110"/>
    </source>
</evidence>
<dbReference type="PANTHER" id="PTHR45625">
    <property type="entry name" value="PEPTIDYL-PROLYL CIS-TRANS ISOMERASE-RELATED"/>
    <property type="match status" value="1"/>
</dbReference>
<dbReference type="InterPro" id="IPR002130">
    <property type="entry name" value="Cyclophilin-type_PPIase_dom"/>
</dbReference>
<protein>
    <recommendedName>
        <fullName evidence="3">Peptidyl-prolyl cis-trans isomerase</fullName>
        <shortName evidence="3">PPIase</shortName>
        <ecNumber evidence="3">5.2.1.8</ecNumber>
    </recommendedName>
</protein>
<dbReference type="GO" id="GO:0006457">
    <property type="term" value="P:protein folding"/>
    <property type="evidence" value="ECO:0007669"/>
    <property type="project" value="InterPro"/>
</dbReference>
<accession>A0A1F6NAF8</accession>
<dbReference type="PANTHER" id="PTHR45625:SF4">
    <property type="entry name" value="PEPTIDYLPROLYL ISOMERASE DOMAIN AND WD REPEAT-CONTAINING PROTEIN 1"/>
    <property type="match status" value="1"/>
</dbReference>
<keyword evidence="2 3" id="KW-0413">Isomerase</keyword>
<reference evidence="5 6" key="1">
    <citation type="journal article" date="2016" name="Nat. Commun.">
        <title>Thousands of microbial genomes shed light on interconnected biogeochemical processes in an aquifer system.</title>
        <authorList>
            <person name="Anantharaman K."/>
            <person name="Brown C.T."/>
            <person name="Hug L.A."/>
            <person name="Sharon I."/>
            <person name="Castelle C.J."/>
            <person name="Probst A.J."/>
            <person name="Thomas B.C."/>
            <person name="Singh A."/>
            <person name="Wilkins M.J."/>
            <person name="Karaoz U."/>
            <person name="Brodie E.L."/>
            <person name="Williams K.H."/>
            <person name="Hubbard S.S."/>
            <person name="Banfield J.F."/>
        </authorList>
    </citation>
    <scope>NUCLEOTIDE SEQUENCE [LARGE SCALE GENOMIC DNA]</scope>
</reference>
<evidence type="ECO:0000259" key="4">
    <source>
        <dbReference type="PROSITE" id="PS50072"/>
    </source>
</evidence>
<name>A0A1F6NAF8_9BACT</name>
<dbReference type="PROSITE" id="PS50072">
    <property type="entry name" value="CSA_PPIASE_2"/>
    <property type="match status" value="1"/>
</dbReference>
<evidence type="ECO:0000256" key="3">
    <source>
        <dbReference type="RuleBase" id="RU363019"/>
    </source>
</evidence>
<dbReference type="STRING" id="1798689.A3I29_02120"/>
<dbReference type="AlphaFoldDB" id="A0A1F6NAF8"/>
<dbReference type="EMBL" id="MFQK01000026">
    <property type="protein sequence ID" value="OGH80841.1"/>
    <property type="molecule type" value="Genomic_DNA"/>
</dbReference>
<comment type="similarity">
    <text evidence="3">Belongs to the cyclophilin-type PPIase family.</text>
</comment>
<dbReference type="Proteomes" id="UP000178726">
    <property type="component" value="Unassembled WGS sequence"/>
</dbReference>
<gene>
    <name evidence="5" type="ORF">A3I29_02120</name>
</gene>
<organism evidence="5 6">
    <name type="scientific">Candidatus Magasanikbacteria bacterium RIFCSPLOWO2_02_FULL_44_11</name>
    <dbReference type="NCBI Taxonomy" id="1798689"/>
    <lineage>
        <taxon>Bacteria</taxon>
        <taxon>Candidatus Magasanikiibacteriota</taxon>
    </lineage>
</organism>
<feature type="domain" description="PPIase cyclophilin-type" evidence="4">
    <location>
        <begin position="13"/>
        <end position="159"/>
    </location>
</feature>
<dbReference type="SUPFAM" id="SSF50891">
    <property type="entry name" value="Cyclophilin-like"/>
    <property type="match status" value="1"/>
</dbReference>